<gene>
    <name evidence="2" type="ORF">DU478_19160</name>
</gene>
<protein>
    <submittedName>
        <fullName evidence="2">Aminoglycoside phosphotransferase</fullName>
    </submittedName>
</protein>
<organism evidence="2 3">
    <name type="scientific">Thalassococcus profundi</name>
    <dbReference type="NCBI Taxonomy" id="2282382"/>
    <lineage>
        <taxon>Bacteria</taxon>
        <taxon>Pseudomonadati</taxon>
        <taxon>Pseudomonadota</taxon>
        <taxon>Alphaproteobacteria</taxon>
        <taxon>Rhodobacterales</taxon>
        <taxon>Roseobacteraceae</taxon>
        <taxon>Thalassococcus</taxon>
    </lineage>
</organism>
<sequence length="324" mass="35831">MTDDWMPTDWREATSTPLAGDASARRYWRLHRADGASAVLMHDPEGDVALFARLARHLTDLGLSAPTIIAETRGKLLIEDLGDAVFARLMNADPDCEFRLYSSAIEALAVLHDHPPPAGLDRADPARLAAMTDLAFDWYATRAGASKAKPNRAMRLMQDALDRHAPDTDVMILRDFHAENLIWLPDRSGAARAGLLDFQDALQGHRAYDLASLITDVRRDVSPDMHAALVRDYLDRTGLEAAPFRAALAVLGVQRNLRILGVFARLAATRGKPQYVDLIPRVWRHLSVGLSHPALAELAAELHRLLPDPTPDRLHKLRTPCPTP</sequence>
<dbReference type="AlphaFoldDB" id="A0A369THB3"/>
<evidence type="ECO:0000259" key="1">
    <source>
        <dbReference type="Pfam" id="PF01636"/>
    </source>
</evidence>
<dbReference type="EMBL" id="QPMK01000019">
    <property type="protein sequence ID" value="RDD64683.1"/>
    <property type="molecule type" value="Genomic_DNA"/>
</dbReference>
<dbReference type="Proteomes" id="UP000253977">
    <property type="component" value="Unassembled WGS sequence"/>
</dbReference>
<evidence type="ECO:0000313" key="2">
    <source>
        <dbReference type="EMBL" id="RDD64683.1"/>
    </source>
</evidence>
<dbReference type="Gene3D" id="3.90.1200.10">
    <property type="match status" value="1"/>
</dbReference>
<dbReference type="SUPFAM" id="SSF56112">
    <property type="entry name" value="Protein kinase-like (PK-like)"/>
    <property type="match status" value="1"/>
</dbReference>
<reference evidence="2 3" key="1">
    <citation type="submission" date="2018-07" db="EMBL/GenBank/DDBJ databases">
        <title>Thalassococcus profundi sp. nov., a marine bacterium isolated from deep seawater of Okinawa Trough.</title>
        <authorList>
            <person name="Yu M."/>
        </authorList>
    </citation>
    <scope>NUCLEOTIDE SEQUENCE [LARGE SCALE GENOMIC DNA]</scope>
    <source>
        <strain evidence="2 3">WRAS1</strain>
    </source>
</reference>
<dbReference type="GO" id="GO:0016740">
    <property type="term" value="F:transferase activity"/>
    <property type="evidence" value="ECO:0007669"/>
    <property type="project" value="UniProtKB-KW"/>
</dbReference>
<proteinExistence type="predicted"/>
<name>A0A369THB3_9RHOB</name>
<evidence type="ECO:0000313" key="3">
    <source>
        <dbReference type="Proteomes" id="UP000253977"/>
    </source>
</evidence>
<dbReference type="Pfam" id="PF01636">
    <property type="entry name" value="APH"/>
    <property type="match status" value="1"/>
</dbReference>
<dbReference type="InterPro" id="IPR002575">
    <property type="entry name" value="Aminoglycoside_PTrfase"/>
</dbReference>
<dbReference type="OrthoDB" id="9809275at2"/>
<dbReference type="Gene3D" id="3.30.200.20">
    <property type="entry name" value="Phosphorylase Kinase, domain 1"/>
    <property type="match status" value="1"/>
</dbReference>
<keyword evidence="3" id="KW-1185">Reference proteome</keyword>
<keyword evidence="2" id="KW-0808">Transferase</keyword>
<feature type="domain" description="Aminoglycoside phosphotransferase" evidence="1">
    <location>
        <begin position="16"/>
        <end position="238"/>
    </location>
</feature>
<comment type="caution">
    <text evidence="2">The sequence shown here is derived from an EMBL/GenBank/DDBJ whole genome shotgun (WGS) entry which is preliminary data.</text>
</comment>
<dbReference type="RefSeq" id="WP_114512568.1">
    <property type="nucleotide sequence ID" value="NZ_QPMK01000019.1"/>
</dbReference>
<accession>A0A369THB3</accession>
<dbReference type="InterPro" id="IPR011009">
    <property type="entry name" value="Kinase-like_dom_sf"/>
</dbReference>